<dbReference type="EMBL" id="LJGW01000119">
    <property type="protein sequence ID" value="OEV12723.1"/>
    <property type="molecule type" value="Genomic_DNA"/>
</dbReference>
<keyword evidence="2" id="KW-1185">Reference proteome</keyword>
<evidence type="ECO:0000313" key="2">
    <source>
        <dbReference type="Proteomes" id="UP000176005"/>
    </source>
</evidence>
<dbReference type="Proteomes" id="UP000176005">
    <property type="component" value="Unassembled WGS sequence"/>
</dbReference>
<name>A0A1E7L9Q5_9ACTN</name>
<protein>
    <recommendedName>
        <fullName evidence="3">Ribbon-helix-helix protein CopG domain-containing protein</fullName>
    </recommendedName>
</protein>
<sequence length="83" mass="9155">MADSMIRVPADVRDRLAELARDRGASIGAIVGEYANSTPTKREMVAKAAEAKQVLYELSGYDASEEEEQASLAELQRRIESLR</sequence>
<evidence type="ECO:0008006" key="3">
    <source>
        <dbReference type="Google" id="ProtNLM"/>
    </source>
</evidence>
<dbReference type="AlphaFoldDB" id="A0A1E7L9Q5"/>
<gene>
    <name evidence="1" type="ORF">AN218_06990</name>
</gene>
<accession>A0A1E7L9Q5</accession>
<organism evidence="1 2">
    <name type="scientific">Streptomyces nanshensis</name>
    <dbReference type="NCBI Taxonomy" id="518642"/>
    <lineage>
        <taxon>Bacteria</taxon>
        <taxon>Bacillati</taxon>
        <taxon>Actinomycetota</taxon>
        <taxon>Actinomycetes</taxon>
        <taxon>Kitasatosporales</taxon>
        <taxon>Streptomycetaceae</taxon>
        <taxon>Streptomyces</taxon>
    </lineage>
</organism>
<comment type="caution">
    <text evidence="1">The sequence shown here is derived from an EMBL/GenBank/DDBJ whole genome shotgun (WGS) entry which is preliminary data.</text>
</comment>
<evidence type="ECO:0000313" key="1">
    <source>
        <dbReference type="EMBL" id="OEV12723.1"/>
    </source>
</evidence>
<dbReference type="RefSeq" id="WP_070015887.1">
    <property type="nucleotide sequence ID" value="NZ_LJGW01000119.1"/>
</dbReference>
<reference evidence="1 2" key="1">
    <citation type="journal article" date="2016" name="Front. Microbiol.">
        <title>Comparative Genomics Analysis of Streptomyces Species Reveals Their Adaptation to the Marine Environment and Their Diversity at the Genomic Level.</title>
        <authorList>
            <person name="Tian X."/>
            <person name="Zhang Z."/>
            <person name="Yang T."/>
            <person name="Chen M."/>
            <person name="Li J."/>
            <person name="Chen F."/>
            <person name="Yang J."/>
            <person name="Li W."/>
            <person name="Zhang B."/>
            <person name="Zhang Z."/>
            <person name="Wu J."/>
            <person name="Zhang C."/>
            <person name="Long L."/>
            <person name="Xiao J."/>
        </authorList>
    </citation>
    <scope>NUCLEOTIDE SEQUENCE [LARGE SCALE GENOMIC DNA]</scope>
    <source>
        <strain evidence="1 2">SCSIO 10429</strain>
    </source>
</reference>
<proteinExistence type="predicted"/>